<organism evidence="20 21">
    <name type="scientific">Nezara viridula</name>
    <name type="common">Southern green stink bug</name>
    <name type="synonym">Cimex viridulus</name>
    <dbReference type="NCBI Taxonomy" id="85310"/>
    <lineage>
        <taxon>Eukaryota</taxon>
        <taxon>Metazoa</taxon>
        <taxon>Ecdysozoa</taxon>
        <taxon>Arthropoda</taxon>
        <taxon>Hexapoda</taxon>
        <taxon>Insecta</taxon>
        <taxon>Pterygota</taxon>
        <taxon>Neoptera</taxon>
        <taxon>Paraneoptera</taxon>
        <taxon>Hemiptera</taxon>
        <taxon>Heteroptera</taxon>
        <taxon>Panheteroptera</taxon>
        <taxon>Pentatomomorpha</taxon>
        <taxon>Pentatomoidea</taxon>
        <taxon>Pentatomidae</taxon>
        <taxon>Pentatominae</taxon>
        <taxon>Nezara</taxon>
    </lineage>
</organism>
<evidence type="ECO:0000259" key="18">
    <source>
        <dbReference type="PROSITE" id="PS50215"/>
    </source>
</evidence>
<evidence type="ECO:0000256" key="5">
    <source>
        <dbReference type="ARBA" id="ARBA00022723"/>
    </source>
</evidence>
<evidence type="ECO:0000256" key="6">
    <source>
        <dbReference type="ARBA" id="ARBA00022729"/>
    </source>
</evidence>
<evidence type="ECO:0000256" key="15">
    <source>
        <dbReference type="PIRSR" id="PIRSR613273-2"/>
    </source>
</evidence>
<feature type="binding site" evidence="15">
    <location>
        <position position="124"/>
    </location>
    <ligand>
        <name>Ca(2+)</name>
        <dbReference type="ChEBI" id="CHEBI:29108"/>
        <label>1</label>
    </ligand>
</feature>
<evidence type="ECO:0000256" key="11">
    <source>
        <dbReference type="ARBA" id="ARBA00023049"/>
    </source>
</evidence>
<comment type="caution">
    <text evidence="17">Lacks conserved residue(s) required for the propagation of feature annotation.</text>
</comment>
<dbReference type="EMBL" id="OV725079">
    <property type="protein sequence ID" value="CAH1395144.1"/>
    <property type="molecule type" value="Genomic_DNA"/>
</dbReference>
<feature type="binding site" evidence="15">
    <location>
        <position position="43"/>
    </location>
    <ligand>
        <name>Ca(2+)</name>
        <dbReference type="ChEBI" id="CHEBI:29108"/>
        <label>1</label>
    </ligand>
</feature>
<feature type="binding site" evidence="15">
    <location>
        <position position="247"/>
    </location>
    <ligand>
        <name>Ca(2+)</name>
        <dbReference type="ChEBI" id="CHEBI:29108"/>
        <label>1</label>
    </ligand>
</feature>
<comment type="subcellular location">
    <subcellularLocation>
        <location evidence="1">Secreted</location>
        <location evidence="1">Extracellular space</location>
        <location evidence="1">Extracellular matrix</location>
        <location evidence="1">Basement membrane</location>
    </subcellularLocation>
</comment>
<keyword evidence="9 15" id="KW-0862">Zinc</keyword>
<keyword evidence="8" id="KW-0378">Hydrolase</keyword>
<dbReference type="GO" id="GO:0005604">
    <property type="term" value="C:basement membrane"/>
    <property type="evidence" value="ECO:0007669"/>
    <property type="project" value="UniProtKB-SubCell"/>
</dbReference>
<dbReference type="SUPFAM" id="SSF55486">
    <property type="entry name" value="Metalloproteases ('zincins'), catalytic domain"/>
    <property type="match status" value="1"/>
</dbReference>
<dbReference type="InterPro" id="IPR012314">
    <property type="entry name" value="Pept_M12B_GON-ADAMTSs"/>
</dbReference>
<evidence type="ECO:0000313" key="21">
    <source>
        <dbReference type="Proteomes" id="UP001152798"/>
    </source>
</evidence>
<keyword evidence="12 16" id="KW-1015">Disulfide bond</keyword>
<dbReference type="GO" id="GO:0030198">
    <property type="term" value="P:extracellular matrix organization"/>
    <property type="evidence" value="ECO:0007669"/>
    <property type="project" value="InterPro"/>
</dbReference>
<dbReference type="Pfam" id="PF19236">
    <property type="entry name" value="ADAMTS_CR_3"/>
    <property type="match status" value="1"/>
</dbReference>
<dbReference type="Pfam" id="PF00090">
    <property type="entry name" value="TSP_1"/>
    <property type="match status" value="3"/>
</dbReference>
<gene>
    <name evidence="20" type="ORF">NEZAVI_LOCUS5473</name>
</gene>
<feature type="binding site" evidence="15">
    <location>
        <position position="244"/>
    </location>
    <ligand>
        <name>Ca(2+)</name>
        <dbReference type="ChEBI" id="CHEBI:29108"/>
        <label>1</label>
    </ligand>
</feature>
<feature type="disulfide bond" evidence="16">
    <location>
        <begin position="284"/>
        <end position="307"/>
    </location>
</feature>
<dbReference type="PANTHER" id="PTHR13723:SF278">
    <property type="entry name" value="ADAM METALLOPEPTIDASE WITH THROMBOSPONDIN TYPE 1 MOTIF A, ISOFORM B"/>
    <property type="match status" value="1"/>
</dbReference>
<evidence type="ECO:0000259" key="19">
    <source>
        <dbReference type="PROSITE" id="PS51046"/>
    </source>
</evidence>
<keyword evidence="5 15" id="KW-0479">Metal-binding</keyword>
<evidence type="ECO:0000256" key="8">
    <source>
        <dbReference type="ARBA" id="ARBA00022801"/>
    </source>
</evidence>
<evidence type="ECO:0000256" key="2">
    <source>
        <dbReference type="ARBA" id="ARBA00022525"/>
    </source>
</evidence>
<keyword evidence="13" id="KW-0325">Glycoprotein</keyword>
<dbReference type="InterPro" id="IPR050439">
    <property type="entry name" value="ADAMTS_ADAMTS-like"/>
</dbReference>
<evidence type="ECO:0000256" key="1">
    <source>
        <dbReference type="ARBA" id="ARBA00004302"/>
    </source>
</evidence>
<name>A0A9P0H167_NEZVI</name>
<feature type="active site" evidence="14 17">
    <location>
        <position position="184"/>
    </location>
</feature>
<feature type="disulfide bond" evidence="16">
    <location>
        <begin position="355"/>
        <end position="392"/>
    </location>
</feature>
<feature type="binding site" evidence="15">
    <location>
        <position position="131"/>
    </location>
    <ligand>
        <name>Ca(2+)</name>
        <dbReference type="ChEBI" id="CHEBI:29108"/>
        <label>1</label>
    </ligand>
</feature>
<dbReference type="Gene3D" id="2.60.120.830">
    <property type="match status" value="1"/>
</dbReference>
<dbReference type="InterPro" id="IPR010294">
    <property type="entry name" value="ADAMTS_spacer1"/>
</dbReference>
<feature type="binding site" evidence="15">
    <location>
        <position position="247"/>
    </location>
    <ligand>
        <name>Ca(2+)</name>
        <dbReference type="ChEBI" id="CHEBI:29108"/>
        <label>2</label>
    </ligand>
</feature>
<dbReference type="PRINTS" id="PR01857">
    <property type="entry name" value="ADAMTSFAMILY"/>
</dbReference>
<dbReference type="Gene3D" id="2.20.100.10">
    <property type="entry name" value="Thrombospondin type-1 (TSP1) repeat"/>
    <property type="match status" value="10"/>
</dbReference>
<reference evidence="20" key="1">
    <citation type="submission" date="2022-01" db="EMBL/GenBank/DDBJ databases">
        <authorList>
            <person name="King R."/>
        </authorList>
    </citation>
    <scope>NUCLEOTIDE SEQUENCE</scope>
</reference>
<feature type="disulfide bond" evidence="16">
    <location>
        <begin position="370"/>
        <end position="382"/>
    </location>
</feature>
<dbReference type="FunFam" id="2.20.100.10:FF:000006">
    <property type="entry name" value="A disintegrin and metalloproteinase with thrombospondin motifs 1"/>
    <property type="match status" value="1"/>
</dbReference>
<dbReference type="PROSITE" id="PS50215">
    <property type="entry name" value="ADAM_MEPRO"/>
    <property type="match status" value="1"/>
</dbReference>
<proteinExistence type="predicted"/>
<evidence type="ECO:0000313" key="20">
    <source>
        <dbReference type="EMBL" id="CAH1395144.1"/>
    </source>
</evidence>
<protein>
    <submittedName>
        <fullName evidence="20">Uncharacterized protein</fullName>
    </submittedName>
</protein>
<dbReference type="CDD" id="cd04273">
    <property type="entry name" value="ZnMc_ADAMTS_like"/>
    <property type="match status" value="1"/>
</dbReference>
<dbReference type="GO" id="GO:0006508">
    <property type="term" value="P:proteolysis"/>
    <property type="evidence" value="ECO:0007669"/>
    <property type="project" value="UniProtKB-KW"/>
</dbReference>
<dbReference type="InterPro" id="IPR045371">
    <property type="entry name" value="ADAMTS_CR_3"/>
</dbReference>
<keyword evidence="10" id="KW-0084">Basement membrane</keyword>
<feature type="binding site" evidence="15 17">
    <location>
        <position position="183"/>
    </location>
    <ligand>
        <name>Zn(2+)</name>
        <dbReference type="ChEBI" id="CHEBI:29105"/>
        <note>catalytic</note>
    </ligand>
</feature>
<dbReference type="SUPFAM" id="SSF82895">
    <property type="entry name" value="TSP-1 type 1 repeat"/>
    <property type="match status" value="10"/>
</dbReference>
<dbReference type="Pfam" id="PF08685">
    <property type="entry name" value="GON"/>
    <property type="match status" value="1"/>
</dbReference>
<feature type="binding site" evidence="15">
    <location>
        <position position="124"/>
    </location>
    <ligand>
        <name>Ca(2+)</name>
        <dbReference type="ChEBI" id="CHEBI:29108"/>
        <label>2</label>
    </ligand>
</feature>
<feature type="binding site" evidence="15">
    <location>
        <position position="43"/>
    </location>
    <ligand>
        <name>Ca(2+)</name>
        <dbReference type="ChEBI" id="CHEBI:29108"/>
        <label>2</label>
    </ligand>
</feature>
<dbReference type="FunFam" id="2.20.100.10:FF:000005">
    <property type="entry name" value="ADAM metallopeptidase with thrombospondin type 1 motif 9"/>
    <property type="match status" value="2"/>
</dbReference>
<feature type="disulfide bond" evidence="16">
    <location>
        <begin position="142"/>
        <end position="147"/>
    </location>
</feature>
<feature type="disulfide bond" evidence="16">
    <location>
        <begin position="359"/>
        <end position="397"/>
    </location>
</feature>
<dbReference type="PROSITE" id="PS50092">
    <property type="entry name" value="TSP1"/>
    <property type="match status" value="10"/>
</dbReference>
<keyword evidence="4" id="KW-0645">Protease</keyword>
<keyword evidence="6" id="KW-0732">Signal</keyword>
<evidence type="ECO:0000256" key="10">
    <source>
        <dbReference type="ARBA" id="ARBA00022869"/>
    </source>
</evidence>
<dbReference type="Pfam" id="PF19030">
    <property type="entry name" value="TSP1_ADAMTS"/>
    <property type="match status" value="7"/>
</dbReference>
<feature type="disulfide bond" evidence="16">
    <location>
        <begin position="159"/>
        <end position="244"/>
    </location>
</feature>
<evidence type="ECO:0000256" key="4">
    <source>
        <dbReference type="ARBA" id="ARBA00022670"/>
    </source>
</evidence>
<feature type="binding site" evidence="15 17">
    <location>
        <position position="187"/>
    </location>
    <ligand>
        <name>Zn(2+)</name>
        <dbReference type="ChEBI" id="CHEBI:29105"/>
        <note>catalytic</note>
    </ligand>
</feature>
<keyword evidence="11" id="KW-0482">Metalloprotease</keyword>
<dbReference type="InterPro" id="IPR000884">
    <property type="entry name" value="TSP1_rpt"/>
</dbReference>
<dbReference type="Pfam" id="PF17771">
    <property type="entry name" value="ADAMTS_CR_2"/>
    <property type="match status" value="1"/>
</dbReference>
<feature type="disulfide bond" evidence="16">
    <location>
        <begin position="290"/>
        <end position="326"/>
    </location>
</feature>
<sequence>MFFPDDDIHHDDFDESQRVIDEEPILAKPKRTKRSLNREYTIELMVVADAKMADFHGDDLTHYVTNLIAAVDKIFKDPSIGNPMSVVLVKFRVLHELKGWSGHSASLMLNKFCDWQKKMNSDDDSVPDHHDSALLLTREMVCSRKNCNTLGLAEVGRMCQDDSMHSCAIVRDAGLSTVFTIAHELGHVLNIPHDDSRSCDDFRDPQDKPHLMARTLDRETRPWSWSNCSRTLLTEFLEAGHGSCLLDRPVTDLGDRKHKKQLLGEKFDKDKQCELVYGKGSKICSHMATCEELWCRNSQSDGETENCSTLHMPWADGTPCGHGKWCQKRHCVWKDRKSLQPVNGGWGKWQKYGECSRTCGGGVRKSIRECNNPTPANGGKYCLGERVRYHSCATQECPPGSTDFRELQCTEHNGADYSIGGQKLSTIWVPKYDGISLDERCKLYCRDSQNINYYSLMDKVIDGTVCGPNTFDICVNGFCQPAGCDHILNSKKQLDYCGQCGGDNSTCKLITGSFNSSQNGYTSIDTIPAGASNLDVRQRGYLNSNKDNNYLALYDNETSQYILNGHYQVKVSRKVILYGGTTLEYSGSDAIVEQIRSSRPLNKDLNLQVCSVGTLYPPDITYEYTVPKSALDQYSWDLSDEWGTCNKVCNGETTQIFKCVRNEGRQEFSPELCADLQKGSAPRRPCNTHCNLMWQAVSRSECSSDCGPGFRNITFECTIKQDNSFYPTQSVSCMHIPKPEVMETCHGLCVEPKWIFYEWGHCSKSCGGGIRKREAACMDSLKHKRNDSECQINEKKVEETCNTQDCPSWQVGEWTPCSVTCGGGTKLRHFWCQYEGLTDTNDRCPMPMPISTESCNNIPCAHWIEDKWSQCSVSCGTGEEIRRVICSVPNGCSNITKPITSRPCYMTPCSLGHENAIPGDINGQKYTWRHISSPCSVSCGKGEMRTSVECYDNAAGKVTDVRNCGGQIIPYGKVELCYMPQCPHWEIGDWEPCSAICGSGTQSKRVTCEAQNGVILHDSACSLETKPRIEKPCNVFCPQTWIKSPWSRCSVSCGKGIMMRKVVCYGQCSGPKPDTSAPCEAGPCEDEGLWNTGPWSQCSVTCGEGIQERQVRCEGKSGEILPDNYCPEPSPGREQKCSFAPCKPVYRWEVTRWTPCSTSCGKGTRRRQVDCKSSKGERVPDHHCSIARKRPNDLKACKKSPCLFDWEEGEWSQCTSSCGTGRQMRKVRCVKNSFNNKSRKEPHEIDERFCNPRTKPETSRTCRGYCNSIYKWEVGIWQPCSKPCSRKGKQKRNLYCYNGKKKVALKYCNKELRPERRRKCETVMCPSCQALQEGFNEHRDGEYQLWVKGKNVTVFCYNMQENRPTEYLTLPPNDNFAEIFSKSLRYPTKCMNMDRRLDGCDNEWNQVAYGFTYFRKIRINLTSLIVDTNDWTFATTMKGSPVNFGEAGDCQTRGLCPEGQFSINLLSTGFKVSPLTVWVGIGAHAPPKIEKLQDNQKIIGRCGGCCGFCKPKDGLRLDLLPP</sequence>
<dbReference type="GO" id="GO:0008270">
    <property type="term" value="F:zinc ion binding"/>
    <property type="evidence" value="ECO:0007669"/>
    <property type="project" value="InterPro"/>
</dbReference>
<keyword evidence="2" id="KW-0964">Secreted</keyword>
<evidence type="ECO:0000256" key="12">
    <source>
        <dbReference type="ARBA" id="ARBA00023157"/>
    </source>
</evidence>
<feature type="domain" description="GON" evidence="19">
    <location>
        <begin position="1324"/>
        <end position="1522"/>
    </location>
</feature>
<evidence type="ECO:0000256" key="16">
    <source>
        <dbReference type="PIRSR" id="PIRSR613273-3"/>
    </source>
</evidence>
<evidence type="ECO:0000256" key="9">
    <source>
        <dbReference type="ARBA" id="ARBA00022833"/>
    </source>
</evidence>
<keyword evidence="7" id="KW-0677">Repeat</keyword>
<accession>A0A9P0H167</accession>
<evidence type="ECO:0000256" key="17">
    <source>
        <dbReference type="PROSITE-ProRule" id="PRU00276"/>
    </source>
</evidence>
<evidence type="ECO:0000256" key="13">
    <source>
        <dbReference type="ARBA" id="ARBA00023180"/>
    </source>
</evidence>
<feature type="disulfide bond" evidence="16">
    <location>
        <begin position="320"/>
        <end position="331"/>
    </location>
</feature>
<dbReference type="InterPro" id="IPR001590">
    <property type="entry name" value="Peptidase_M12B"/>
</dbReference>
<dbReference type="PROSITE" id="PS51046">
    <property type="entry name" value="GON"/>
    <property type="match status" value="1"/>
</dbReference>
<dbReference type="InterPro" id="IPR036383">
    <property type="entry name" value="TSP1_rpt_sf"/>
</dbReference>
<dbReference type="Gene3D" id="3.40.390.10">
    <property type="entry name" value="Collagenase (Catalytic Domain)"/>
    <property type="match status" value="1"/>
</dbReference>
<dbReference type="GO" id="GO:0004222">
    <property type="term" value="F:metalloendopeptidase activity"/>
    <property type="evidence" value="ECO:0007669"/>
    <property type="project" value="InterPro"/>
</dbReference>
<dbReference type="FunFam" id="2.60.120.830:FF:000001">
    <property type="entry name" value="A disintegrin and metalloproteinase with thrombospondin motifs 1"/>
    <property type="match status" value="1"/>
</dbReference>
<dbReference type="PANTHER" id="PTHR13723">
    <property type="entry name" value="ADAMTS A DISINTEGRIN AND METALLOPROTEASE WITH THROMBOSPONDIN MOTIFS PROTEASE"/>
    <property type="match status" value="1"/>
</dbReference>
<dbReference type="SMART" id="SM00209">
    <property type="entry name" value="TSP1"/>
    <property type="match status" value="12"/>
</dbReference>
<dbReference type="InterPro" id="IPR041645">
    <property type="entry name" value="ADAMTS_CR_2"/>
</dbReference>
<keyword evidence="15" id="KW-0106">Calcium</keyword>
<dbReference type="Pfam" id="PF01421">
    <property type="entry name" value="Reprolysin"/>
    <property type="match status" value="1"/>
</dbReference>
<dbReference type="Pfam" id="PF05986">
    <property type="entry name" value="ADAMTS_spacer1"/>
    <property type="match status" value="1"/>
</dbReference>
<feature type="disulfide bond" evidence="16">
    <location>
        <begin position="113"/>
        <end position="167"/>
    </location>
</feature>
<keyword evidence="3" id="KW-0272">Extracellular matrix</keyword>
<evidence type="ECO:0000256" key="7">
    <source>
        <dbReference type="ARBA" id="ARBA00022737"/>
    </source>
</evidence>
<dbReference type="OrthoDB" id="5855429at2759"/>
<comment type="cofactor">
    <cofactor evidence="15">
        <name>Zn(2+)</name>
        <dbReference type="ChEBI" id="CHEBI:29105"/>
    </cofactor>
    <text evidence="15">Binds 1 zinc ion per subunit.</text>
</comment>
<dbReference type="Gene3D" id="3.40.1620.60">
    <property type="match status" value="1"/>
</dbReference>
<dbReference type="Proteomes" id="UP001152798">
    <property type="component" value="Chromosome 3"/>
</dbReference>
<keyword evidence="21" id="KW-1185">Reference proteome</keyword>
<feature type="binding site" evidence="15 17">
    <location>
        <position position="193"/>
    </location>
    <ligand>
        <name>Zn(2+)</name>
        <dbReference type="ChEBI" id="CHEBI:29105"/>
        <note>catalytic</note>
    </ligand>
</feature>
<dbReference type="InterPro" id="IPR013273">
    <property type="entry name" value="ADAMTS/ADAMTS-like"/>
</dbReference>
<evidence type="ECO:0000256" key="3">
    <source>
        <dbReference type="ARBA" id="ARBA00022530"/>
    </source>
</evidence>
<dbReference type="InterPro" id="IPR024079">
    <property type="entry name" value="MetalloPept_cat_dom_sf"/>
</dbReference>
<feature type="disulfide bond" evidence="16">
    <location>
        <begin position="273"/>
        <end position="295"/>
    </location>
</feature>
<feature type="disulfide bond" evidence="16">
    <location>
        <begin position="199"/>
        <end position="228"/>
    </location>
</feature>
<evidence type="ECO:0000256" key="14">
    <source>
        <dbReference type="PIRSR" id="PIRSR613273-1"/>
    </source>
</evidence>
<feature type="domain" description="Peptidase M12B" evidence="18">
    <location>
        <begin position="40"/>
        <end position="249"/>
    </location>
</feature>